<feature type="domain" description="Guanylate cyclase" evidence="7">
    <location>
        <begin position="12"/>
        <end position="70"/>
    </location>
</feature>
<dbReference type="Gene3D" id="3.30.70.1230">
    <property type="entry name" value="Nucleotide cyclase"/>
    <property type="match status" value="1"/>
</dbReference>
<evidence type="ECO:0000256" key="2">
    <source>
        <dbReference type="ARBA" id="ARBA00022692"/>
    </source>
</evidence>
<evidence type="ECO:0000256" key="1">
    <source>
        <dbReference type="ARBA" id="ARBA00004370"/>
    </source>
</evidence>
<dbReference type="CDD" id="cd07302">
    <property type="entry name" value="CHD"/>
    <property type="match status" value="1"/>
</dbReference>
<proteinExistence type="predicted"/>
<dbReference type="InterPro" id="IPR050401">
    <property type="entry name" value="Cyclic_nucleotide_synthase"/>
</dbReference>
<keyword evidence="5" id="KW-0472">Membrane</keyword>
<evidence type="ECO:0000313" key="9">
    <source>
        <dbReference type="EMBL" id="CAE0504014.1"/>
    </source>
</evidence>
<dbReference type="PANTHER" id="PTHR11920:SF335">
    <property type="entry name" value="GUANYLATE CYCLASE"/>
    <property type="match status" value="1"/>
</dbReference>
<evidence type="ECO:0000259" key="7">
    <source>
        <dbReference type="PROSITE" id="PS50125"/>
    </source>
</evidence>
<keyword evidence="3" id="KW-0547">Nucleotide-binding</keyword>
<dbReference type="GO" id="GO:0004016">
    <property type="term" value="F:adenylate cyclase activity"/>
    <property type="evidence" value="ECO:0007669"/>
    <property type="project" value="TreeGrafter"/>
</dbReference>
<reference evidence="9" key="1">
    <citation type="submission" date="2021-01" db="EMBL/GenBank/DDBJ databases">
        <authorList>
            <person name="Corre E."/>
            <person name="Pelletier E."/>
            <person name="Niang G."/>
            <person name="Scheremetjew M."/>
            <person name="Finn R."/>
            <person name="Kale V."/>
            <person name="Holt S."/>
            <person name="Cochrane G."/>
            <person name="Meng A."/>
            <person name="Brown T."/>
            <person name="Cohen L."/>
        </authorList>
    </citation>
    <scope>NUCLEOTIDE SEQUENCE</scope>
    <source>
        <strain evidence="9">CCMP1320</strain>
    </source>
</reference>
<dbReference type="InterPro" id="IPR001054">
    <property type="entry name" value="A/G_cyclase"/>
</dbReference>
<evidence type="ECO:0000256" key="5">
    <source>
        <dbReference type="ARBA" id="ARBA00023136"/>
    </source>
</evidence>
<dbReference type="PANTHER" id="PTHR11920">
    <property type="entry name" value="GUANYLYL CYCLASE"/>
    <property type="match status" value="1"/>
</dbReference>
<sequence length="244" mass="26834">MTQQNLLIALMEFAKATLDLAAQVNMPDTQQPVRIRIGMHTGDVVSGLIGSKLPKFSIFGDAMNTASRMESTGVPGRIHVSEITHKLLPHEEWEPTGGVEVKGKGNMETFLWIPQLTQPSKQLDSHAVSSSSLLSTHNTLQERFLPIPAVCTVIREHGSHSSFQATVSNGQLTERGSKWEMIGVMETLLKNSSSHLSGHKTLPSQILQSTQSLLQWNSIPLPACYPDSLSRPKRNTTALLQDYD</sequence>
<dbReference type="EMBL" id="HBIP01031425">
    <property type="protein sequence ID" value="CAE0504017.1"/>
    <property type="molecule type" value="Transcribed_RNA"/>
</dbReference>
<protein>
    <recommendedName>
        <fullName evidence="7">Guanylate cyclase domain-containing protein</fullName>
    </recommendedName>
</protein>
<keyword evidence="4" id="KW-1133">Transmembrane helix</keyword>
<evidence type="ECO:0000256" key="6">
    <source>
        <dbReference type="ARBA" id="ARBA00023239"/>
    </source>
</evidence>
<dbReference type="GO" id="GO:0000166">
    <property type="term" value="F:nucleotide binding"/>
    <property type="evidence" value="ECO:0007669"/>
    <property type="project" value="UniProtKB-KW"/>
</dbReference>
<comment type="subcellular location">
    <subcellularLocation>
        <location evidence="1">Membrane</location>
    </subcellularLocation>
</comment>
<dbReference type="GO" id="GO:0035556">
    <property type="term" value="P:intracellular signal transduction"/>
    <property type="evidence" value="ECO:0007669"/>
    <property type="project" value="InterPro"/>
</dbReference>
<name>A0A6S8NVL9_DUNTE</name>
<evidence type="ECO:0000313" key="11">
    <source>
        <dbReference type="EMBL" id="CAE0504018.1"/>
    </source>
</evidence>
<dbReference type="GO" id="GO:0007168">
    <property type="term" value="P:receptor guanylyl cyclase signaling pathway"/>
    <property type="evidence" value="ECO:0007669"/>
    <property type="project" value="TreeGrafter"/>
</dbReference>
<dbReference type="GO" id="GO:0001653">
    <property type="term" value="F:peptide receptor activity"/>
    <property type="evidence" value="ECO:0007669"/>
    <property type="project" value="TreeGrafter"/>
</dbReference>
<dbReference type="EMBL" id="HBIP01031421">
    <property type="protein sequence ID" value="CAE0504013.1"/>
    <property type="molecule type" value="Transcribed_RNA"/>
</dbReference>
<gene>
    <name evidence="8" type="ORF">DTER00134_LOCUS19086</name>
    <name evidence="9" type="ORF">DTER00134_LOCUS19087</name>
    <name evidence="10" type="ORF">DTER00134_LOCUS19090</name>
    <name evidence="11" type="ORF">DTER00134_LOCUS19091</name>
</gene>
<evidence type="ECO:0000313" key="10">
    <source>
        <dbReference type="EMBL" id="CAE0504017.1"/>
    </source>
</evidence>
<dbReference type="InterPro" id="IPR029787">
    <property type="entry name" value="Nucleotide_cyclase"/>
</dbReference>
<evidence type="ECO:0000256" key="3">
    <source>
        <dbReference type="ARBA" id="ARBA00022741"/>
    </source>
</evidence>
<organism evidence="9">
    <name type="scientific">Dunaliella tertiolecta</name>
    <name type="common">Green alga</name>
    <dbReference type="NCBI Taxonomy" id="3047"/>
    <lineage>
        <taxon>Eukaryota</taxon>
        <taxon>Viridiplantae</taxon>
        <taxon>Chlorophyta</taxon>
        <taxon>core chlorophytes</taxon>
        <taxon>Chlorophyceae</taxon>
        <taxon>CS clade</taxon>
        <taxon>Chlamydomonadales</taxon>
        <taxon>Dunaliellaceae</taxon>
        <taxon>Dunaliella</taxon>
    </lineage>
</organism>
<evidence type="ECO:0000313" key="8">
    <source>
        <dbReference type="EMBL" id="CAE0504013.1"/>
    </source>
</evidence>
<dbReference type="GO" id="GO:0004383">
    <property type="term" value="F:guanylate cyclase activity"/>
    <property type="evidence" value="ECO:0007669"/>
    <property type="project" value="TreeGrafter"/>
</dbReference>
<dbReference type="GO" id="GO:0005886">
    <property type="term" value="C:plasma membrane"/>
    <property type="evidence" value="ECO:0007669"/>
    <property type="project" value="TreeGrafter"/>
</dbReference>
<dbReference type="PROSITE" id="PS50125">
    <property type="entry name" value="GUANYLATE_CYCLASE_2"/>
    <property type="match status" value="1"/>
</dbReference>
<keyword evidence="6" id="KW-0456">Lyase</keyword>
<keyword evidence="2" id="KW-0812">Transmembrane</keyword>
<accession>A0A6S8NVL9</accession>
<dbReference type="EMBL" id="HBIP01031426">
    <property type="protein sequence ID" value="CAE0504018.1"/>
    <property type="molecule type" value="Transcribed_RNA"/>
</dbReference>
<dbReference type="SUPFAM" id="SSF55073">
    <property type="entry name" value="Nucleotide cyclase"/>
    <property type="match status" value="1"/>
</dbReference>
<dbReference type="AlphaFoldDB" id="A0A6S8NVL9"/>
<dbReference type="EMBL" id="HBIP01031422">
    <property type="protein sequence ID" value="CAE0504014.1"/>
    <property type="molecule type" value="Transcribed_RNA"/>
</dbReference>
<evidence type="ECO:0000256" key="4">
    <source>
        <dbReference type="ARBA" id="ARBA00022989"/>
    </source>
</evidence>
<dbReference type="Pfam" id="PF00211">
    <property type="entry name" value="Guanylate_cyc"/>
    <property type="match status" value="1"/>
</dbReference>